<gene>
    <name evidence="2" type="ORF">OCBIM_22032762mg</name>
</gene>
<evidence type="ECO:0000256" key="1">
    <source>
        <dbReference type="SAM" id="Phobius"/>
    </source>
</evidence>
<evidence type="ECO:0000313" key="2">
    <source>
        <dbReference type="EMBL" id="KOF76913.1"/>
    </source>
</evidence>
<protein>
    <submittedName>
        <fullName evidence="2">Uncharacterized protein</fullName>
    </submittedName>
</protein>
<accession>A0A0L8GIX0</accession>
<keyword evidence="1" id="KW-0812">Transmembrane</keyword>
<reference evidence="2" key="1">
    <citation type="submission" date="2015-07" db="EMBL/GenBank/DDBJ databases">
        <title>MeaNS - Measles Nucleotide Surveillance Program.</title>
        <authorList>
            <person name="Tran T."/>
            <person name="Druce J."/>
        </authorList>
    </citation>
    <scope>NUCLEOTIDE SEQUENCE</scope>
    <source>
        <strain evidence="2">UCB-OBI-ISO-001</strain>
        <tissue evidence="2">Gonad</tissue>
    </source>
</reference>
<keyword evidence="1" id="KW-1133">Transmembrane helix</keyword>
<keyword evidence="1" id="KW-0472">Membrane</keyword>
<organism evidence="2">
    <name type="scientific">Octopus bimaculoides</name>
    <name type="common">California two-spotted octopus</name>
    <dbReference type="NCBI Taxonomy" id="37653"/>
    <lineage>
        <taxon>Eukaryota</taxon>
        <taxon>Metazoa</taxon>
        <taxon>Spiralia</taxon>
        <taxon>Lophotrochozoa</taxon>
        <taxon>Mollusca</taxon>
        <taxon>Cephalopoda</taxon>
        <taxon>Coleoidea</taxon>
        <taxon>Octopodiformes</taxon>
        <taxon>Octopoda</taxon>
        <taxon>Incirrata</taxon>
        <taxon>Octopodidae</taxon>
        <taxon>Octopus</taxon>
    </lineage>
</organism>
<name>A0A0L8GIX0_OCTBM</name>
<proteinExistence type="predicted"/>
<sequence length="64" mass="7459">MKKKQILFGNFSYEGFTWIILIMFKSYLIFFFFVFTSRISLTFNISLAVNKSTLCNKGTGVAVW</sequence>
<dbReference type="AlphaFoldDB" id="A0A0L8GIX0"/>
<dbReference type="EMBL" id="KQ421655">
    <property type="protein sequence ID" value="KOF76913.1"/>
    <property type="molecule type" value="Genomic_DNA"/>
</dbReference>
<feature type="transmembrane region" description="Helical" evidence="1">
    <location>
        <begin position="15"/>
        <end position="35"/>
    </location>
</feature>